<keyword evidence="4" id="KW-1185">Reference proteome</keyword>
<evidence type="ECO:0000313" key="3">
    <source>
        <dbReference type="EMBL" id="KAK4506865.1"/>
    </source>
</evidence>
<organism evidence="3 4">
    <name type="scientific">Zasmidium cellare</name>
    <name type="common">Wine cellar mold</name>
    <name type="synonym">Racodium cellare</name>
    <dbReference type="NCBI Taxonomy" id="395010"/>
    <lineage>
        <taxon>Eukaryota</taxon>
        <taxon>Fungi</taxon>
        <taxon>Dikarya</taxon>
        <taxon>Ascomycota</taxon>
        <taxon>Pezizomycotina</taxon>
        <taxon>Dothideomycetes</taxon>
        <taxon>Dothideomycetidae</taxon>
        <taxon>Mycosphaerellales</taxon>
        <taxon>Mycosphaerellaceae</taxon>
        <taxon>Zasmidium</taxon>
    </lineage>
</organism>
<dbReference type="EMBL" id="JAXOVC010000001">
    <property type="protein sequence ID" value="KAK4506865.1"/>
    <property type="molecule type" value="Genomic_DNA"/>
</dbReference>
<proteinExistence type="predicted"/>
<gene>
    <name evidence="3" type="ORF">PRZ48_000598</name>
</gene>
<feature type="domain" description="F-box" evidence="2">
    <location>
        <begin position="1"/>
        <end position="19"/>
    </location>
</feature>
<name>A0ABR0F0L4_ZASCE</name>
<feature type="region of interest" description="Disordered" evidence="1">
    <location>
        <begin position="444"/>
        <end position="464"/>
    </location>
</feature>
<sequence>MPLVDLPTELLDEIFSYVDWDPSQSLYPCRDDLLNASLSCRQLRKVLEPAIFRSVTLRLCWAEGRLIEPRWYCLRKERPEIAKHVRCVYIHTGSEACLHCIQRDNLEPFVVPEGVEDWLSLSNKPEDSSGDNAHLRPRVDEYARRQVQENPLYTGADSEHASTAEDLIKWTKTQSRTNQFLDALSIFMLCIPSSVNKIVFKAHMEGIHNKDKNIYSHRLLSIALDLLHDKLQDLTIISNQSVRRLGMSRRQIAGIGSEMIDQEWIPTSVVQKLSPKRLTFAVNDEYSFHKNTTSFVHQGFERWNQLSHSVRELDIRYTKGEWQELVQFVKGFETLTTIRFQDCILNAPYQAPMAQTRAFEQHIWLNFAIAIRRAFPHAKIELSNLWRPVVMDRLPVSAVKFILTQAVPDGALVDVEREDRLLEDFVSFLPMWWAEDGQRGSQAMNDWTRQRGPLSDEAMSRRWR</sequence>
<accession>A0ABR0F0L4</accession>
<dbReference type="PROSITE" id="PS50181">
    <property type="entry name" value="FBOX"/>
    <property type="match status" value="1"/>
</dbReference>
<evidence type="ECO:0000256" key="1">
    <source>
        <dbReference type="SAM" id="MobiDB-lite"/>
    </source>
</evidence>
<reference evidence="3 4" key="1">
    <citation type="journal article" date="2023" name="G3 (Bethesda)">
        <title>A chromosome-level genome assembly of Zasmidium syzygii isolated from banana leaves.</title>
        <authorList>
            <person name="van Westerhoven A.C."/>
            <person name="Mehrabi R."/>
            <person name="Talebi R."/>
            <person name="Steentjes M.B.F."/>
            <person name="Corcolon B."/>
            <person name="Chong P.A."/>
            <person name="Kema G.H.J."/>
            <person name="Seidl M.F."/>
        </authorList>
    </citation>
    <scope>NUCLEOTIDE SEQUENCE [LARGE SCALE GENOMIC DNA]</scope>
    <source>
        <strain evidence="3 4">P124</strain>
    </source>
</reference>
<evidence type="ECO:0000259" key="2">
    <source>
        <dbReference type="PROSITE" id="PS50181"/>
    </source>
</evidence>
<evidence type="ECO:0000313" key="4">
    <source>
        <dbReference type="Proteomes" id="UP001305779"/>
    </source>
</evidence>
<dbReference type="Proteomes" id="UP001305779">
    <property type="component" value="Unassembled WGS sequence"/>
</dbReference>
<comment type="caution">
    <text evidence="3">The sequence shown here is derived from an EMBL/GenBank/DDBJ whole genome shotgun (WGS) entry which is preliminary data.</text>
</comment>
<dbReference type="InterPro" id="IPR001810">
    <property type="entry name" value="F-box_dom"/>
</dbReference>
<protein>
    <recommendedName>
        <fullName evidence="2">F-box domain-containing protein</fullName>
    </recommendedName>
</protein>